<dbReference type="PANTHER" id="PTHR43248">
    <property type="entry name" value="2-SUCCINYL-6-HYDROXY-2,4-CYCLOHEXADIENE-1-CARBOXYLATE SYNTHASE"/>
    <property type="match status" value="1"/>
</dbReference>
<keyword evidence="5" id="KW-1185">Reference proteome</keyword>
<organism evidence="4 5">
    <name type="scientific">[Torrubiella] hemipterigena</name>
    <dbReference type="NCBI Taxonomy" id="1531966"/>
    <lineage>
        <taxon>Eukaryota</taxon>
        <taxon>Fungi</taxon>
        <taxon>Dikarya</taxon>
        <taxon>Ascomycota</taxon>
        <taxon>Pezizomycotina</taxon>
        <taxon>Sordariomycetes</taxon>
        <taxon>Hypocreomycetidae</taxon>
        <taxon>Hypocreales</taxon>
        <taxon>Clavicipitaceae</taxon>
        <taxon>Clavicipitaceae incertae sedis</taxon>
        <taxon>'Torrubiella' clade</taxon>
    </lineage>
</organism>
<comment type="similarity">
    <text evidence="1">Belongs to the peptidase S33 family.</text>
</comment>
<reference evidence="4 5" key="1">
    <citation type="journal article" date="2015" name="Genome Announc.">
        <title>Draft Genome Sequence and Gene Annotation of the Entomopathogenic Fungus Verticillium hemipterigenum.</title>
        <authorList>
            <person name="Horn F."/>
            <person name="Habel A."/>
            <person name="Scharf D.H."/>
            <person name="Dworschak J."/>
            <person name="Brakhage A.A."/>
            <person name="Guthke R."/>
            <person name="Hertweck C."/>
            <person name="Linde J."/>
        </authorList>
    </citation>
    <scope>NUCLEOTIDE SEQUENCE [LARGE SCALE GENOMIC DNA]</scope>
</reference>
<dbReference type="InterPro" id="IPR051601">
    <property type="entry name" value="Serine_prot/Carboxylest_S33"/>
</dbReference>
<sequence>MLMNPGGPPSPAAVMAFLGKSYAKFIDKPGKQHYEWTGVDPRGIGNTLPRAHCAPGDSMTYAARNYVLGKLGPIRADKTTLIHMLAEERTHVKRREDTEKSLGEVFPFVGTASTARDLVAVIDKIAESRGWKPPAEPKGPVGSPEKGPGMPRLNYMGFSYGTLLGSYFASMFPGRVGRLRLDGVMDIKHQSTGVHISGLVDLDKILVKFFKGCHTAGAEKCSLARKADDSYKDTEARFWDMIKKLENEPQATWAPRLKQWVTMTVEDLMIYVWARAYGAYTDGPWLADVLDHVIKGNFTRSTFMHQFRQLKNSCGTSPWPVLALDGMTAISAADAYELGNVTISWLQEQVRYGEQVSKISSQAPITLRNAAWPYRDRMGFRGPFTTPRFSQELTPGVPAAPILFLSNRLDPVTPLASARKIQAMHPESKLIIQEIEGHCAFKATKSSPCVNKLVQEYFDSGKVPDLNQITFSSLYKTMTLS</sequence>
<keyword evidence="2" id="KW-0378">Hydrolase</keyword>
<accession>A0A0A1SUY0</accession>
<evidence type="ECO:0000259" key="3">
    <source>
        <dbReference type="Pfam" id="PF08386"/>
    </source>
</evidence>
<evidence type="ECO:0000313" key="5">
    <source>
        <dbReference type="Proteomes" id="UP000039046"/>
    </source>
</evidence>
<dbReference type="OrthoDB" id="425534at2759"/>
<dbReference type="InterPro" id="IPR013595">
    <property type="entry name" value="Pept_S33_TAP-like_C"/>
</dbReference>
<dbReference type="AlphaFoldDB" id="A0A0A1SUY0"/>
<dbReference type="HOGENOM" id="CLU_013364_5_2_1"/>
<dbReference type="Pfam" id="PF08386">
    <property type="entry name" value="Abhydrolase_4"/>
    <property type="match status" value="1"/>
</dbReference>
<protein>
    <recommendedName>
        <fullName evidence="3">Peptidase S33 tripeptidyl aminopeptidase-like C-terminal domain-containing protein</fullName>
    </recommendedName>
</protein>
<evidence type="ECO:0000256" key="2">
    <source>
        <dbReference type="ARBA" id="ARBA00022801"/>
    </source>
</evidence>
<dbReference type="GO" id="GO:0016787">
    <property type="term" value="F:hydrolase activity"/>
    <property type="evidence" value="ECO:0007669"/>
    <property type="project" value="UniProtKB-KW"/>
</dbReference>
<proteinExistence type="inferred from homology"/>
<dbReference type="EMBL" id="CDHN01000001">
    <property type="protein sequence ID" value="CEJ82041.1"/>
    <property type="molecule type" value="Genomic_DNA"/>
</dbReference>
<feature type="domain" description="Peptidase S33 tripeptidyl aminopeptidase-like C-terminal" evidence="3">
    <location>
        <begin position="396"/>
        <end position="466"/>
    </location>
</feature>
<dbReference type="SUPFAM" id="SSF53474">
    <property type="entry name" value="alpha/beta-Hydrolases"/>
    <property type="match status" value="1"/>
</dbReference>
<name>A0A0A1SUY0_9HYPO</name>
<dbReference type="Proteomes" id="UP000039046">
    <property type="component" value="Unassembled WGS sequence"/>
</dbReference>
<dbReference type="PANTHER" id="PTHR43248:SF25">
    <property type="entry name" value="AB HYDROLASE-1 DOMAIN-CONTAINING PROTEIN-RELATED"/>
    <property type="match status" value="1"/>
</dbReference>
<dbReference type="Gene3D" id="3.40.50.1820">
    <property type="entry name" value="alpha/beta hydrolase"/>
    <property type="match status" value="1"/>
</dbReference>
<evidence type="ECO:0000256" key="1">
    <source>
        <dbReference type="ARBA" id="ARBA00010088"/>
    </source>
</evidence>
<evidence type="ECO:0000313" key="4">
    <source>
        <dbReference type="EMBL" id="CEJ82041.1"/>
    </source>
</evidence>
<dbReference type="InterPro" id="IPR029058">
    <property type="entry name" value="AB_hydrolase_fold"/>
</dbReference>
<gene>
    <name evidence="4" type="ORF">VHEMI02133</name>
</gene>
<dbReference type="STRING" id="1531966.A0A0A1SUY0"/>